<accession>A0A853BPZ8</accession>
<keyword evidence="1" id="KW-0812">Transmembrane</keyword>
<dbReference type="AlphaFoldDB" id="A0A853BPZ8"/>
<comment type="caution">
    <text evidence="2">The sequence shown here is derived from an EMBL/GenBank/DDBJ whole genome shotgun (WGS) entry which is preliminary data.</text>
</comment>
<evidence type="ECO:0000313" key="3">
    <source>
        <dbReference type="Proteomes" id="UP000575985"/>
    </source>
</evidence>
<gene>
    <name evidence="2" type="ORF">HNR12_002954</name>
</gene>
<dbReference type="Pfam" id="PF14087">
    <property type="entry name" value="DUF4267"/>
    <property type="match status" value="1"/>
</dbReference>
<dbReference type="EMBL" id="JACCFO010000001">
    <property type="protein sequence ID" value="NYI96677.1"/>
    <property type="molecule type" value="Genomic_DNA"/>
</dbReference>
<keyword evidence="1" id="KW-1133">Transmembrane helix</keyword>
<dbReference type="Proteomes" id="UP000575985">
    <property type="component" value="Unassembled WGS sequence"/>
</dbReference>
<dbReference type="RefSeq" id="WP_179768008.1">
    <property type="nucleotide sequence ID" value="NZ_JACCFO010000001.1"/>
</dbReference>
<protein>
    <recommendedName>
        <fullName evidence="4">Small membrane hydrophobic protein</fullName>
    </recommendedName>
</protein>
<name>A0A853BPZ8_9ACTN</name>
<feature type="transmembrane region" description="Helical" evidence="1">
    <location>
        <begin position="102"/>
        <end position="124"/>
    </location>
</feature>
<evidence type="ECO:0000313" key="2">
    <source>
        <dbReference type="EMBL" id="NYI96677.1"/>
    </source>
</evidence>
<dbReference type="InterPro" id="IPR025363">
    <property type="entry name" value="DUF4267"/>
</dbReference>
<organism evidence="2 3">
    <name type="scientific">Streptomonospora nanhaiensis</name>
    <dbReference type="NCBI Taxonomy" id="1323731"/>
    <lineage>
        <taxon>Bacteria</taxon>
        <taxon>Bacillati</taxon>
        <taxon>Actinomycetota</taxon>
        <taxon>Actinomycetes</taxon>
        <taxon>Streptosporangiales</taxon>
        <taxon>Nocardiopsidaceae</taxon>
        <taxon>Streptomonospora</taxon>
    </lineage>
</organism>
<evidence type="ECO:0000256" key="1">
    <source>
        <dbReference type="SAM" id="Phobius"/>
    </source>
</evidence>
<sequence length="125" mass="12578">MVTTVATALAGLIGAAVVFMGVHAFFAPHAAAGFGIPGTPTEDPAFRSWLNVKSARDIASGLIILLVLAAGTPQLLGWLVLIATGIPVADGLIVLRAKGPKATAYGVHLATAAVMLVVSVLLLLG</sequence>
<reference evidence="2 3" key="1">
    <citation type="submission" date="2020-07" db="EMBL/GenBank/DDBJ databases">
        <title>Sequencing the genomes of 1000 actinobacteria strains.</title>
        <authorList>
            <person name="Klenk H.-P."/>
        </authorList>
    </citation>
    <scope>NUCLEOTIDE SEQUENCE [LARGE SCALE GENOMIC DNA]</scope>
    <source>
        <strain evidence="2 3">DSM 45927</strain>
    </source>
</reference>
<keyword evidence="3" id="KW-1185">Reference proteome</keyword>
<evidence type="ECO:0008006" key="4">
    <source>
        <dbReference type="Google" id="ProtNLM"/>
    </source>
</evidence>
<keyword evidence="1" id="KW-0472">Membrane</keyword>
<proteinExistence type="predicted"/>